<reference evidence="4 5" key="1">
    <citation type="submission" date="2023-09" db="EMBL/GenBank/DDBJ databases">
        <title>Nesidiocoris tenuis whole genome shotgun sequence.</title>
        <authorList>
            <person name="Shibata T."/>
            <person name="Shimoda M."/>
            <person name="Kobayashi T."/>
            <person name="Uehara T."/>
        </authorList>
    </citation>
    <scope>NUCLEOTIDE SEQUENCE [LARGE SCALE GENOMIC DNA]</scope>
    <source>
        <strain evidence="4 5">Japan</strain>
    </source>
</reference>
<dbReference type="PANTHER" id="PTHR14270">
    <property type="entry name" value="NONSENSE-MEDIATED MRNA DECAY FACTOR SMG9"/>
    <property type="match status" value="1"/>
</dbReference>
<keyword evidence="2" id="KW-0866">Nonsense-mediated mRNA decay</keyword>
<organism evidence="4 5">
    <name type="scientific">Nesidiocoris tenuis</name>
    <dbReference type="NCBI Taxonomy" id="355587"/>
    <lineage>
        <taxon>Eukaryota</taxon>
        <taxon>Metazoa</taxon>
        <taxon>Ecdysozoa</taxon>
        <taxon>Arthropoda</taxon>
        <taxon>Hexapoda</taxon>
        <taxon>Insecta</taxon>
        <taxon>Pterygota</taxon>
        <taxon>Neoptera</taxon>
        <taxon>Paraneoptera</taxon>
        <taxon>Hemiptera</taxon>
        <taxon>Heteroptera</taxon>
        <taxon>Panheteroptera</taxon>
        <taxon>Cimicomorpha</taxon>
        <taxon>Miridae</taxon>
        <taxon>Dicyphina</taxon>
        <taxon>Nesidiocoris</taxon>
    </lineage>
</organism>
<dbReference type="PANTHER" id="PTHR14270:SF0">
    <property type="entry name" value="NONSENSE-MEDIATED MRNA DECAY FACTOR SMG9"/>
    <property type="match status" value="1"/>
</dbReference>
<feature type="region of interest" description="Disordered" evidence="3">
    <location>
        <begin position="1"/>
        <end position="67"/>
    </location>
</feature>
<protein>
    <submittedName>
        <fullName evidence="4">Smg-9 homolog</fullName>
    </submittedName>
</protein>
<evidence type="ECO:0000256" key="2">
    <source>
        <dbReference type="ARBA" id="ARBA00023161"/>
    </source>
</evidence>
<accession>A0ABN7AH95</accession>
<proteinExistence type="inferred from homology"/>
<dbReference type="Proteomes" id="UP001307889">
    <property type="component" value="Chromosome 2"/>
</dbReference>
<dbReference type="SUPFAM" id="SSF52540">
    <property type="entry name" value="P-loop containing nucleoside triphosphate hydrolases"/>
    <property type="match status" value="1"/>
</dbReference>
<evidence type="ECO:0000313" key="5">
    <source>
        <dbReference type="Proteomes" id="UP001307889"/>
    </source>
</evidence>
<evidence type="ECO:0000256" key="1">
    <source>
        <dbReference type="ARBA" id="ARBA00007712"/>
    </source>
</evidence>
<dbReference type="EMBL" id="AP028910">
    <property type="protein sequence ID" value="BES90647.1"/>
    <property type="molecule type" value="Genomic_DNA"/>
</dbReference>
<dbReference type="InterPro" id="IPR039177">
    <property type="entry name" value="SMG9"/>
</dbReference>
<comment type="similarity">
    <text evidence="1">Belongs to the SMG9 family.</text>
</comment>
<dbReference type="InterPro" id="IPR027417">
    <property type="entry name" value="P-loop_NTPase"/>
</dbReference>
<keyword evidence="5" id="KW-1185">Reference proteome</keyword>
<feature type="compositionally biased region" description="Basic and acidic residues" evidence="3">
    <location>
        <begin position="15"/>
        <end position="25"/>
    </location>
</feature>
<evidence type="ECO:0000313" key="4">
    <source>
        <dbReference type="EMBL" id="BES90647.1"/>
    </source>
</evidence>
<gene>
    <name evidence="4" type="ORF">NTJ_03455</name>
</gene>
<name>A0ABN7AH95_9HEMI</name>
<sequence length="431" mass="48334">MDSERGRDPRRKKYLPKEKEKEPQKRVVILTKAKDVKADPPAFILKTRETRRGSSPPSSISRESLDSGSTYVLASKTPKPNKPQVPAPGPPVMQESLLFLNEDTIMLSDAILEYLTDSTDFLVVGCIGLQSVGKSEIMSRLARPVNADGPDSTVFQVQGKSQIDSGSYCTDGINCYINERRVIFLDVQPLLSLSLLNKYYAHEGAGLALHASHVYDPESPCLENDFEVFHIQLTALLLSICHVVLAIQDYFIEPDLIRILHIAESLKPSFSPQLDEKPVEYYPHIFFVHNKCPQSAFSSSAVKTMQDTYAAMSSHSQLLCQSNVGIANGLFIPSLGLDLCDSDPPVNLFLIPRNHEPCSHGDYIVKTFDESLDFLRDQLHCVQTLLFTHTPLSEKNWYHYAVKMWDDIKKSPMFVEYGRILPTHSSFASDP</sequence>
<evidence type="ECO:0000256" key="3">
    <source>
        <dbReference type="SAM" id="MobiDB-lite"/>
    </source>
</evidence>